<feature type="coiled-coil region" evidence="6">
    <location>
        <begin position="255"/>
        <end position="293"/>
    </location>
</feature>
<evidence type="ECO:0000256" key="2">
    <source>
        <dbReference type="ARBA" id="ARBA00022475"/>
    </source>
</evidence>
<evidence type="ECO:0000313" key="10">
    <source>
        <dbReference type="EMBL" id="HJB57146.1"/>
    </source>
</evidence>
<evidence type="ECO:0000313" key="11">
    <source>
        <dbReference type="Proteomes" id="UP000824208"/>
    </source>
</evidence>
<reference evidence="10" key="2">
    <citation type="submission" date="2021-04" db="EMBL/GenBank/DDBJ databases">
        <authorList>
            <person name="Gilroy R."/>
        </authorList>
    </citation>
    <scope>NUCLEOTIDE SEQUENCE</scope>
    <source>
        <strain evidence="10">CHK189-11263</strain>
    </source>
</reference>
<comment type="caution">
    <text evidence="10">The sequence shown here is derived from an EMBL/GenBank/DDBJ whole genome shotgun (WGS) entry which is preliminary data.</text>
</comment>
<feature type="coiled-coil region" evidence="6">
    <location>
        <begin position="319"/>
        <end position="360"/>
    </location>
</feature>
<evidence type="ECO:0000256" key="1">
    <source>
        <dbReference type="ARBA" id="ARBA00004651"/>
    </source>
</evidence>
<evidence type="ECO:0000256" key="7">
    <source>
        <dbReference type="SAM" id="Phobius"/>
    </source>
</evidence>
<name>A0A9D2MBW0_9FIRM</name>
<keyword evidence="2" id="KW-1003">Cell membrane</keyword>
<gene>
    <name evidence="10" type="ORF">H9714_06305</name>
</gene>
<proteinExistence type="predicted"/>
<sequence length="1364" mass="148049">MKNRLLTDAVREIRNTRSRFLSLLVLSALAVAFLAGLRTTAPDMEYTADAYYDAQHLMDLRVVSTLGLTREDIDVLAAQPGVARAEGAYTLDALVSTDASSLAVKLHSLSAQGINTPVLRSGRMPESDGECLVEPALLEMTGLSLGSSITFDTGDADEPSLTRDTFTIVGTADSPLYVSVQRGSSTLGSGTASAFVLLPEGAFHLEAYTDAYLLAEGTQELLCYGDAYQDQIDALSDALEPLGEERSGLRYDAVIGEAQEQLSEAEQELSDAQAEVDQELSDARAELTDARTELDEGWRDYNDGVQELRDAQAEVDEGWATLRREYADAREELARGEAELTDALAELEDGEQELNDARTELDEGWQDYWAGAAEYENGVLEYEDGYRQLLDGEETYNESLDTLEEAQLAYDEGLEEYRQGLQELADGGRQLLEAEDELAAAREQLFAGQQALSAGRDQLAQQQESYTALSALFQGLTQSWSAAGWLSDTPEDTGAAVGAVLGGLAAQAALDPAAALEEAQALYDGCIAPLSTLLSALSQAAQAAGEDSSALDALAAALPGDGAELLASLTGVEAIAGQAQALTAAYYGAVAALQTTGAALEEGQSALDRAASQLSWGEMEYQDGLEQYRQAKAEYDAGVEEAIQGGQELSDAKTALDQGWAELVQGRDELDQNWADLHGALEELESGKAELSDGLRDLEEGEADWLQGRDELDEGWQEYKDGRSDLEQAKAELPGQIAQAEQELLDAQQEISDGETELQDALTRLEDGEAEYADGLREYEDGKAEAEQELSDARRELNDARRELSEMEHCEWYFLGRNTNLGYVSFQQDAQRMGNLASVFPIIFFLVAALVCLTTMTRMVEEQRVEIGGKKALGYGTGAIALKYVGYGLSASLTGGVLGLAVGCTLIPWIIFNAWKILYTVGELILVPDPAVYLLSVGAAVGCVTGAAGGAVASTLAASPAALMRPKAPPIGKRVLLERIGPLWRRLSFTYKVTIRNLFRYQRRFWMTVVGIGGCTALILAAFGLRGSIFDVLDRQYDALFTYSLEVSLADDVTEDEWSELERELSASDTAQAWMDVHQTSLTAESPVQTVDATLFAVSDWDEFAHFIHLQDRRTGEEITPGEDGVVLTEKLAALLEVEPGDRITLDGERRVEATVLDTVENYILHYIYLSAGTYEALFGQAPAQNTILVRCSGGQEAEEALASALIPLSGVSAVSRIQETRDTFTKSMESVDYAVILILVCAAALAFVVLYNLTNINITERLRELATLKVLGFYERELSAYVYRENVFLTLFGIALGLVLGRFLHQWLILTVEIDMLMFGRTLHPASYGYAALLTAVFSLLSNLSAGRSLRRIDMVESLKAVE</sequence>
<protein>
    <submittedName>
        <fullName evidence="10">ABC transporter permease</fullName>
    </submittedName>
</protein>
<dbReference type="Proteomes" id="UP000824208">
    <property type="component" value="Unassembled WGS sequence"/>
</dbReference>
<dbReference type="PANTHER" id="PTHR30287">
    <property type="entry name" value="MEMBRANE COMPONENT OF PREDICTED ABC SUPERFAMILY METABOLITE UPTAKE TRANSPORTER"/>
    <property type="match status" value="1"/>
</dbReference>
<dbReference type="InterPro" id="IPR003838">
    <property type="entry name" value="ABC3_permease_C"/>
</dbReference>
<evidence type="ECO:0000256" key="3">
    <source>
        <dbReference type="ARBA" id="ARBA00022692"/>
    </source>
</evidence>
<evidence type="ECO:0000259" key="8">
    <source>
        <dbReference type="Pfam" id="PF02687"/>
    </source>
</evidence>
<keyword evidence="5 7" id="KW-0472">Membrane</keyword>
<dbReference type="EMBL" id="DWYC01000053">
    <property type="protein sequence ID" value="HJB57146.1"/>
    <property type="molecule type" value="Genomic_DNA"/>
</dbReference>
<feature type="transmembrane region" description="Helical" evidence="7">
    <location>
        <begin position="1005"/>
        <end position="1025"/>
    </location>
</feature>
<feature type="domain" description="MacB-like periplasmic core" evidence="9">
    <location>
        <begin position="1008"/>
        <end position="1203"/>
    </location>
</feature>
<feature type="domain" description="ABC3 transporter permease C-terminal" evidence="8">
    <location>
        <begin position="1238"/>
        <end position="1354"/>
    </location>
</feature>
<feature type="transmembrane region" description="Helical" evidence="7">
    <location>
        <begin position="20"/>
        <end position="37"/>
    </location>
</feature>
<evidence type="ECO:0000256" key="6">
    <source>
        <dbReference type="SAM" id="Coils"/>
    </source>
</evidence>
<dbReference type="InterPro" id="IPR025857">
    <property type="entry name" value="MacB_PCD"/>
</dbReference>
<evidence type="ECO:0000256" key="4">
    <source>
        <dbReference type="ARBA" id="ARBA00022989"/>
    </source>
</evidence>
<dbReference type="Gene3D" id="1.10.287.620">
    <property type="entry name" value="Helix Hairpins"/>
    <property type="match status" value="1"/>
</dbReference>
<keyword evidence="3 7" id="KW-0812">Transmembrane</keyword>
<reference evidence="10" key="1">
    <citation type="journal article" date="2021" name="PeerJ">
        <title>Extensive microbial diversity within the chicken gut microbiome revealed by metagenomics and culture.</title>
        <authorList>
            <person name="Gilroy R."/>
            <person name="Ravi A."/>
            <person name="Getino M."/>
            <person name="Pursley I."/>
            <person name="Horton D.L."/>
            <person name="Alikhan N.F."/>
            <person name="Baker D."/>
            <person name="Gharbi K."/>
            <person name="Hall N."/>
            <person name="Watson M."/>
            <person name="Adriaenssens E.M."/>
            <person name="Foster-Nyarko E."/>
            <person name="Jarju S."/>
            <person name="Secka A."/>
            <person name="Antonio M."/>
            <person name="Oren A."/>
            <person name="Chaudhuri R.R."/>
            <person name="La Ragione R."/>
            <person name="Hildebrand F."/>
            <person name="Pallen M.J."/>
        </authorList>
    </citation>
    <scope>NUCLEOTIDE SEQUENCE</scope>
    <source>
        <strain evidence="10">CHK189-11263</strain>
    </source>
</reference>
<keyword evidence="4 7" id="KW-1133">Transmembrane helix</keyword>
<feature type="transmembrane region" description="Helical" evidence="7">
    <location>
        <begin position="839"/>
        <end position="860"/>
    </location>
</feature>
<feature type="transmembrane region" description="Helical" evidence="7">
    <location>
        <begin position="881"/>
        <end position="911"/>
    </location>
</feature>
<evidence type="ECO:0000259" key="9">
    <source>
        <dbReference type="Pfam" id="PF12704"/>
    </source>
</evidence>
<dbReference type="InterPro" id="IPR038766">
    <property type="entry name" value="Membrane_comp_ABC_pdt"/>
</dbReference>
<accession>A0A9D2MBW0</accession>
<feature type="domain" description="ABC3 transporter permease C-terminal" evidence="8">
    <location>
        <begin position="839"/>
        <end position="951"/>
    </location>
</feature>
<feature type="transmembrane region" description="Helical" evidence="7">
    <location>
        <begin position="1234"/>
        <end position="1254"/>
    </location>
</feature>
<evidence type="ECO:0000256" key="5">
    <source>
        <dbReference type="ARBA" id="ARBA00023136"/>
    </source>
</evidence>
<dbReference type="Pfam" id="PF12704">
    <property type="entry name" value="MacB_PCD"/>
    <property type="match status" value="1"/>
</dbReference>
<dbReference type="GO" id="GO:0005886">
    <property type="term" value="C:plasma membrane"/>
    <property type="evidence" value="ECO:0007669"/>
    <property type="project" value="UniProtKB-SubCell"/>
</dbReference>
<comment type="subcellular location">
    <subcellularLocation>
        <location evidence="1">Cell membrane</location>
        <topology evidence="1">Multi-pass membrane protein</topology>
    </subcellularLocation>
</comment>
<feature type="transmembrane region" description="Helical" evidence="7">
    <location>
        <begin position="1329"/>
        <end position="1347"/>
    </location>
</feature>
<feature type="transmembrane region" description="Helical" evidence="7">
    <location>
        <begin position="931"/>
        <end position="957"/>
    </location>
</feature>
<feature type="transmembrane region" description="Helical" evidence="7">
    <location>
        <begin position="1287"/>
        <end position="1309"/>
    </location>
</feature>
<dbReference type="Pfam" id="PF02687">
    <property type="entry name" value="FtsX"/>
    <property type="match status" value="2"/>
</dbReference>
<keyword evidence="6" id="KW-0175">Coiled coil</keyword>
<organism evidence="10 11">
    <name type="scientific">Candidatus Flavonifractor intestinipullorum</name>
    <dbReference type="NCBI Taxonomy" id="2838587"/>
    <lineage>
        <taxon>Bacteria</taxon>
        <taxon>Bacillati</taxon>
        <taxon>Bacillota</taxon>
        <taxon>Clostridia</taxon>
        <taxon>Eubacteriales</taxon>
        <taxon>Oscillospiraceae</taxon>
        <taxon>Flavonifractor</taxon>
    </lineage>
</organism>
<dbReference type="PANTHER" id="PTHR30287:SF1">
    <property type="entry name" value="INNER MEMBRANE PROTEIN"/>
    <property type="match status" value="1"/>
</dbReference>
<feature type="coiled-coil region" evidence="6">
    <location>
        <begin position="681"/>
        <end position="810"/>
    </location>
</feature>